<dbReference type="RefSeq" id="WP_142894908.1">
    <property type="nucleotide sequence ID" value="NZ_ML660052.1"/>
</dbReference>
<name>A0A545U2H0_9PROT</name>
<dbReference type="AlphaFoldDB" id="A0A545U2H0"/>
<evidence type="ECO:0000256" key="5">
    <source>
        <dbReference type="ARBA" id="ARBA00022840"/>
    </source>
</evidence>
<dbReference type="InterPro" id="IPR003593">
    <property type="entry name" value="AAA+_ATPase"/>
</dbReference>
<dbReference type="Proteomes" id="UP000315252">
    <property type="component" value="Unassembled WGS sequence"/>
</dbReference>
<evidence type="ECO:0000259" key="7">
    <source>
        <dbReference type="PROSITE" id="PS50893"/>
    </source>
</evidence>
<dbReference type="EMBL" id="VHSH01000001">
    <property type="protein sequence ID" value="TQV83672.1"/>
    <property type="molecule type" value="Genomic_DNA"/>
</dbReference>
<keyword evidence="4" id="KW-0547">Nucleotide-binding</keyword>
<dbReference type="InterPro" id="IPR003439">
    <property type="entry name" value="ABC_transporter-like_ATP-bd"/>
</dbReference>
<keyword evidence="5 8" id="KW-0067">ATP-binding</keyword>
<evidence type="ECO:0000313" key="9">
    <source>
        <dbReference type="Proteomes" id="UP000315252"/>
    </source>
</evidence>
<comment type="caution">
    <text evidence="8">The sequence shown here is derived from an EMBL/GenBank/DDBJ whole genome shotgun (WGS) entry which is preliminary data.</text>
</comment>
<keyword evidence="9" id="KW-1185">Reference proteome</keyword>
<feature type="domain" description="ABC transporter" evidence="7">
    <location>
        <begin position="9"/>
        <end position="250"/>
    </location>
</feature>
<dbReference type="CDD" id="cd03216">
    <property type="entry name" value="ABC_Carb_Monos_I"/>
    <property type="match status" value="1"/>
</dbReference>
<feature type="compositionally biased region" description="Basic and acidic residues" evidence="6">
    <location>
        <begin position="492"/>
        <end position="514"/>
    </location>
</feature>
<dbReference type="InterPro" id="IPR027417">
    <property type="entry name" value="P-loop_NTPase"/>
</dbReference>
<organism evidence="8 9">
    <name type="scientific">Denitrobaculum tricleocarpae</name>
    <dbReference type="NCBI Taxonomy" id="2591009"/>
    <lineage>
        <taxon>Bacteria</taxon>
        <taxon>Pseudomonadati</taxon>
        <taxon>Pseudomonadota</taxon>
        <taxon>Alphaproteobacteria</taxon>
        <taxon>Rhodospirillales</taxon>
        <taxon>Rhodospirillaceae</taxon>
        <taxon>Denitrobaculum</taxon>
    </lineage>
</organism>
<evidence type="ECO:0000313" key="8">
    <source>
        <dbReference type="EMBL" id="TQV83672.1"/>
    </source>
</evidence>
<evidence type="ECO:0000256" key="1">
    <source>
        <dbReference type="ARBA" id="ARBA00022448"/>
    </source>
</evidence>
<reference evidence="8 9" key="1">
    <citation type="submission" date="2019-06" db="EMBL/GenBank/DDBJ databases">
        <title>Whole genome sequence for Rhodospirillaceae sp. R148.</title>
        <authorList>
            <person name="Wang G."/>
        </authorList>
    </citation>
    <scope>NUCLEOTIDE SEQUENCE [LARGE SCALE GENOMIC DNA]</scope>
    <source>
        <strain evidence="8 9">R148</strain>
    </source>
</reference>
<dbReference type="GO" id="GO:0016887">
    <property type="term" value="F:ATP hydrolysis activity"/>
    <property type="evidence" value="ECO:0007669"/>
    <property type="project" value="InterPro"/>
</dbReference>
<evidence type="ECO:0000256" key="2">
    <source>
        <dbReference type="ARBA" id="ARBA00022597"/>
    </source>
</evidence>
<keyword evidence="2" id="KW-0762">Sugar transport</keyword>
<accession>A0A545U2H0</accession>
<sequence>MLKALEPFITVDGVGKNYGAVQALQSVDLKILAGQALGIVGHNGAGKSTLISILAGTQMPSGGELTFAQSGISLPGYKVDQAQAHGIRCVFQELSLCPNLTVAENARILHPAIRGVGWKARARKLISDKLDEVFPGHGINPDDEVGDLSIAKRQMVEIARAFTKVDSPIHLIILDEPTSSLDAIIAQQLLTHLRGFVDQGGACILISHLLEEILQSSDRIVVMRDGGVVDDRAARDFDRGKLVEAMGSVAKEQDGARKAAKARQQETEALVSIRPAQQSDGRRLQAFSGEIVGLAGLSGHGQTDALIDVYQKKRRDSKSPAKTVPMALVPGDRQVDGVFPLWSIGMNIVIGSMRQLTRGSLIDPQAEARLCEDWRQKIAIRTPDMNNNILSLSGGNQQKALFARALASDAEIILMDDPMRGVDIGTKQEVYEMIREEAGLGRTFLWYTTEMDELEHCDHVYVFRNGAIVADLAGDEVTEQRVLHASFEDGAEGGKPEAKGPEAKEPEAKEDAAP</sequence>
<protein>
    <submittedName>
        <fullName evidence="8">Sugar ABC transporter ATP-binding protein</fullName>
    </submittedName>
</protein>
<proteinExistence type="predicted"/>
<evidence type="ECO:0000256" key="3">
    <source>
        <dbReference type="ARBA" id="ARBA00022737"/>
    </source>
</evidence>
<keyword evidence="1" id="KW-0813">Transport</keyword>
<dbReference type="SMART" id="SM00382">
    <property type="entry name" value="AAA"/>
    <property type="match status" value="2"/>
</dbReference>
<dbReference type="PROSITE" id="PS50893">
    <property type="entry name" value="ABC_TRANSPORTER_2"/>
    <property type="match status" value="2"/>
</dbReference>
<dbReference type="PANTHER" id="PTHR43790">
    <property type="entry name" value="CARBOHYDRATE TRANSPORT ATP-BINDING PROTEIN MG119-RELATED"/>
    <property type="match status" value="1"/>
</dbReference>
<dbReference type="InterPro" id="IPR050107">
    <property type="entry name" value="ABC_carbohydrate_import_ATPase"/>
</dbReference>
<evidence type="ECO:0000256" key="6">
    <source>
        <dbReference type="SAM" id="MobiDB-lite"/>
    </source>
</evidence>
<keyword evidence="3" id="KW-0677">Repeat</keyword>
<dbReference type="Gene3D" id="3.40.50.300">
    <property type="entry name" value="P-loop containing nucleotide triphosphate hydrolases"/>
    <property type="match status" value="2"/>
</dbReference>
<dbReference type="GO" id="GO:0005524">
    <property type="term" value="F:ATP binding"/>
    <property type="evidence" value="ECO:0007669"/>
    <property type="project" value="UniProtKB-KW"/>
</dbReference>
<dbReference type="PROSITE" id="PS00211">
    <property type="entry name" value="ABC_TRANSPORTER_1"/>
    <property type="match status" value="1"/>
</dbReference>
<feature type="domain" description="ABC transporter" evidence="7">
    <location>
        <begin position="262"/>
        <end position="490"/>
    </location>
</feature>
<dbReference type="InterPro" id="IPR017871">
    <property type="entry name" value="ABC_transporter-like_CS"/>
</dbReference>
<feature type="region of interest" description="Disordered" evidence="6">
    <location>
        <begin position="485"/>
        <end position="514"/>
    </location>
</feature>
<dbReference type="Pfam" id="PF00005">
    <property type="entry name" value="ABC_tran"/>
    <property type="match status" value="2"/>
</dbReference>
<gene>
    <name evidence="8" type="ORF">FKG95_03525</name>
</gene>
<evidence type="ECO:0000256" key="4">
    <source>
        <dbReference type="ARBA" id="ARBA00022741"/>
    </source>
</evidence>
<dbReference type="PANTHER" id="PTHR43790:SF9">
    <property type="entry name" value="GALACTOFURANOSE TRANSPORTER ATP-BINDING PROTEIN YTFR"/>
    <property type="match status" value="1"/>
</dbReference>
<dbReference type="OrthoDB" id="7283113at2"/>
<dbReference type="SUPFAM" id="SSF52540">
    <property type="entry name" value="P-loop containing nucleoside triphosphate hydrolases"/>
    <property type="match status" value="2"/>
</dbReference>